<evidence type="ECO:0000313" key="2">
    <source>
        <dbReference type="Proteomes" id="UP000509570"/>
    </source>
</evidence>
<dbReference type="GeneID" id="77953615"/>
<sequence>MDNGRNHGCDSSGMDSCHAAFAGWKRPNANTVSSEGFPCEPNCVVFCVEYICELIASVKEQRRIIVSSYFKTVTTARCNRTVGTHNDRPHLGGGVFAFAGVDLAQIDKESNVYLHARFLASMITSLRIASSNLSMMNEMLGL</sequence>
<dbReference type="Proteomes" id="UP000509570">
    <property type="component" value="Segment"/>
</dbReference>
<organism evidence="1 2">
    <name type="scientific">Stenotrophomonas phage vB_SmaS_BUCT548</name>
    <dbReference type="NCBI Taxonomy" id="2712941"/>
    <lineage>
        <taxon>Viruses</taxon>
        <taxon>Duplodnaviria</taxon>
        <taxon>Heunggongvirae</taxon>
        <taxon>Uroviricota</taxon>
        <taxon>Caudoviricetes</taxon>
        <taxon>Beaumontvirinae</taxon>
        <taxon>Bixiavirus</taxon>
        <taxon>Bixiavirus BUCT548</taxon>
    </lineage>
</organism>
<name>A0A7D2HGW7_9CAUD</name>
<reference evidence="1 2" key="1">
    <citation type="submission" date="2020-01" db="EMBL/GenBank/DDBJ databases">
        <authorList>
            <person name="Zhang W."/>
            <person name="Zhang R."/>
            <person name="Hu Y."/>
            <person name="Liu Y."/>
            <person name="Lin W."/>
            <person name="Wang L."/>
            <person name="Li J."/>
            <person name="An X."/>
            <person name="Song L."/>
            <person name="Fan H."/>
            <person name="Shi T."/>
            <person name="Liu H."/>
            <person name="Tong Y."/>
        </authorList>
    </citation>
    <scope>NUCLEOTIDE SEQUENCE [LARGE SCALE GENOMIC DNA]</scope>
</reference>
<protein>
    <submittedName>
        <fullName evidence="1">Uncharacterized protein</fullName>
    </submittedName>
</protein>
<evidence type="ECO:0000313" key="1">
    <source>
        <dbReference type="EMBL" id="QIQ60776.1"/>
    </source>
</evidence>
<dbReference type="EMBL" id="MN937349">
    <property type="protein sequence ID" value="QIQ60776.1"/>
    <property type="molecule type" value="Genomic_DNA"/>
</dbReference>
<keyword evidence="2" id="KW-1185">Reference proteome</keyword>
<accession>A0A7D2HGW7</accession>
<dbReference type="RefSeq" id="YP_010677241.1">
    <property type="nucleotide sequence ID" value="NC_071019.1"/>
</dbReference>
<proteinExistence type="predicted"/>
<dbReference type="KEGG" id="vg:77953615"/>